<evidence type="ECO:0000313" key="2">
    <source>
        <dbReference type="EMBL" id="KKN61361.1"/>
    </source>
</evidence>
<proteinExistence type="predicted"/>
<feature type="transmembrane region" description="Helical" evidence="1">
    <location>
        <begin position="75"/>
        <end position="93"/>
    </location>
</feature>
<protein>
    <submittedName>
        <fullName evidence="2">Uncharacterized protein</fullName>
    </submittedName>
</protein>
<keyword evidence="1" id="KW-0472">Membrane</keyword>
<dbReference type="EMBL" id="LAZR01000661">
    <property type="protein sequence ID" value="KKN61361.1"/>
    <property type="molecule type" value="Genomic_DNA"/>
</dbReference>
<comment type="caution">
    <text evidence="2">The sequence shown here is derived from an EMBL/GenBank/DDBJ whole genome shotgun (WGS) entry which is preliminary data.</text>
</comment>
<organism evidence="2">
    <name type="scientific">marine sediment metagenome</name>
    <dbReference type="NCBI Taxonomy" id="412755"/>
    <lineage>
        <taxon>unclassified sequences</taxon>
        <taxon>metagenomes</taxon>
        <taxon>ecological metagenomes</taxon>
    </lineage>
</organism>
<dbReference type="AlphaFoldDB" id="A0A0F9UJH7"/>
<evidence type="ECO:0000256" key="1">
    <source>
        <dbReference type="SAM" id="Phobius"/>
    </source>
</evidence>
<name>A0A0F9UJH7_9ZZZZ</name>
<reference evidence="2" key="1">
    <citation type="journal article" date="2015" name="Nature">
        <title>Complex archaea that bridge the gap between prokaryotes and eukaryotes.</title>
        <authorList>
            <person name="Spang A."/>
            <person name="Saw J.H."/>
            <person name="Jorgensen S.L."/>
            <person name="Zaremba-Niedzwiedzka K."/>
            <person name="Martijn J."/>
            <person name="Lind A.E."/>
            <person name="van Eijk R."/>
            <person name="Schleper C."/>
            <person name="Guy L."/>
            <person name="Ettema T.J."/>
        </authorList>
    </citation>
    <scope>NUCLEOTIDE SEQUENCE</scope>
</reference>
<gene>
    <name evidence="2" type="ORF">LCGC14_0522930</name>
</gene>
<keyword evidence="1" id="KW-1133">Transmembrane helix</keyword>
<keyword evidence="1" id="KW-0812">Transmembrane</keyword>
<accession>A0A0F9UJH7</accession>
<sequence>MTRPDDVYRTGVIQPYNIMTRTAGQQAQDSISRFIQVARPHGAYVGLDGAGFGLVTPEVIRTLGAENDEDKTNRYYWAAGGVLLGLLGGVLIGRAL</sequence>